<reference evidence="3 5" key="1">
    <citation type="submission" date="2016-10" db="EMBL/GenBank/DDBJ databases">
        <title>Comparative genomics of Bacillus thuringiensis reveals a path to pathogens against multiple invertebrate hosts.</title>
        <authorList>
            <person name="Zheng J."/>
            <person name="Gao Q."/>
            <person name="Liu H."/>
            <person name="Peng D."/>
            <person name="Ruan L."/>
            <person name="Sun M."/>
        </authorList>
    </citation>
    <scope>NUCLEOTIDE SEQUENCE [LARGE SCALE GENOMIC DNA]</scope>
    <source>
        <strain evidence="3">BGSC 4M3</strain>
    </source>
</reference>
<evidence type="ECO:0000313" key="3">
    <source>
        <dbReference type="EMBL" id="OTZ34061.1"/>
    </source>
</evidence>
<protein>
    <submittedName>
        <fullName evidence="3">Uncharacterized protein</fullName>
    </submittedName>
</protein>
<evidence type="ECO:0000313" key="4">
    <source>
        <dbReference type="EMBL" id="OTZ37266.1"/>
    </source>
</evidence>
<organism evidence="3 5">
    <name type="scientific">Bacillus thuringiensis subsp. darmstadiensis</name>
    <dbReference type="NCBI Taxonomy" id="132264"/>
    <lineage>
        <taxon>Bacteria</taxon>
        <taxon>Bacillati</taxon>
        <taxon>Bacillota</taxon>
        <taxon>Bacilli</taxon>
        <taxon>Bacillales</taxon>
        <taxon>Bacillaceae</taxon>
        <taxon>Bacillus</taxon>
        <taxon>Bacillus cereus group</taxon>
    </lineage>
</organism>
<evidence type="ECO:0000313" key="2">
    <source>
        <dbReference type="EMBL" id="OTZ33791.1"/>
    </source>
</evidence>
<dbReference type="EMBL" id="NFEA01000049">
    <property type="protein sequence ID" value="OTZ29042.1"/>
    <property type="molecule type" value="Genomic_DNA"/>
</dbReference>
<comment type="caution">
    <text evidence="3">The sequence shown here is derived from an EMBL/GenBank/DDBJ whole genome shotgun (WGS) entry which is preliminary data.</text>
</comment>
<dbReference type="EMBL" id="NFEA01000029">
    <property type="protein sequence ID" value="OTZ34061.1"/>
    <property type="molecule type" value="Genomic_DNA"/>
</dbReference>
<dbReference type="Proteomes" id="UP000195217">
    <property type="component" value="Unassembled WGS sequence"/>
</dbReference>
<evidence type="ECO:0000313" key="5">
    <source>
        <dbReference type="Proteomes" id="UP000195217"/>
    </source>
</evidence>
<dbReference type="EMBL" id="NFEA01000015">
    <property type="protein sequence ID" value="OTZ37266.1"/>
    <property type="molecule type" value="Genomic_DNA"/>
</dbReference>
<name>A0A9X6G3Z0_BACUD</name>
<dbReference type="RefSeq" id="WP_000793420.1">
    <property type="nucleotide sequence ID" value="NZ_NFEA01000015.1"/>
</dbReference>
<dbReference type="EMBL" id="NFEA01000033">
    <property type="protein sequence ID" value="OTZ33791.1"/>
    <property type="molecule type" value="Genomic_DNA"/>
</dbReference>
<accession>A0A9X6G3Z0</accession>
<gene>
    <name evidence="4" type="ORF">BK761_03505</name>
    <name evidence="3" type="ORF">BK761_11340</name>
    <name evidence="2" type="ORF">BK761_12535</name>
    <name evidence="1" type="ORF">BK761_29355</name>
</gene>
<proteinExistence type="predicted"/>
<sequence>MKNLNEMVKAINEKGIKRVGMEECWVSVTDEQIGIKIISQDKKFRLNHTIEVSNDGYVLRTERKAKHKKKWDVFESKTFASPENVLNQIFNCVIVGHCLYNGMYTLDLFDETLEDALEKFMEIFKDNVDSDDIFENSDADIYLCQNTITVDYTSWDEINKREYVEFDNKVVVDEETGERYVICWLPDSELCEVVDLSLHMWNK</sequence>
<dbReference type="AlphaFoldDB" id="A0A9X6G3Z0"/>
<evidence type="ECO:0000313" key="1">
    <source>
        <dbReference type="EMBL" id="OTZ29042.1"/>
    </source>
</evidence>